<keyword evidence="3" id="KW-1185">Reference proteome</keyword>
<evidence type="ECO:0000313" key="2">
    <source>
        <dbReference type="EMBL" id="GAA0583837.1"/>
    </source>
</evidence>
<dbReference type="EMBL" id="BAAACA010000006">
    <property type="protein sequence ID" value="GAA0583837.1"/>
    <property type="molecule type" value="Genomic_DNA"/>
</dbReference>
<dbReference type="Proteomes" id="UP001500668">
    <property type="component" value="Unassembled WGS sequence"/>
</dbReference>
<feature type="compositionally biased region" description="Polar residues" evidence="1">
    <location>
        <begin position="1"/>
        <end position="16"/>
    </location>
</feature>
<evidence type="ECO:0000313" key="3">
    <source>
        <dbReference type="Proteomes" id="UP001500668"/>
    </source>
</evidence>
<name>A0ABN1F6X3_9ACTN</name>
<feature type="region of interest" description="Disordered" evidence="1">
    <location>
        <begin position="1"/>
        <end position="23"/>
    </location>
</feature>
<proteinExistence type="predicted"/>
<organism evidence="2 3">
    <name type="scientific">Streptomyces crystallinus</name>
    <dbReference type="NCBI Taxonomy" id="68191"/>
    <lineage>
        <taxon>Bacteria</taxon>
        <taxon>Bacillati</taxon>
        <taxon>Actinomycetota</taxon>
        <taxon>Actinomycetes</taxon>
        <taxon>Kitasatosporales</taxon>
        <taxon>Streptomycetaceae</taxon>
        <taxon>Streptomyces</taxon>
    </lineage>
</organism>
<gene>
    <name evidence="2" type="ORF">GCM10010394_10820</name>
</gene>
<sequence length="64" mass="6710">MRAEVISNSASSSAKTQPAARSLVTTEEWSSTVMGLTWGYGAGKTRWGSGGARSPYPGRVGHPQ</sequence>
<reference evidence="2 3" key="1">
    <citation type="journal article" date="2019" name="Int. J. Syst. Evol. Microbiol.">
        <title>The Global Catalogue of Microorganisms (GCM) 10K type strain sequencing project: providing services to taxonomists for standard genome sequencing and annotation.</title>
        <authorList>
            <consortium name="The Broad Institute Genomics Platform"/>
            <consortium name="The Broad Institute Genome Sequencing Center for Infectious Disease"/>
            <person name="Wu L."/>
            <person name="Ma J."/>
        </authorList>
    </citation>
    <scope>NUCLEOTIDE SEQUENCE [LARGE SCALE GENOMIC DNA]</scope>
    <source>
        <strain evidence="2 3">JCM 5067</strain>
    </source>
</reference>
<feature type="region of interest" description="Disordered" evidence="1">
    <location>
        <begin position="43"/>
        <end position="64"/>
    </location>
</feature>
<accession>A0ABN1F6X3</accession>
<evidence type="ECO:0000256" key="1">
    <source>
        <dbReference type="SAM" id="MobiDB-lite"/>
    </source>
</evidence>
<protein>
    <submittedName>
        <fullName evidence="2">Uncharacterized protein</fullName>
    </submittedName>
</protein>
<comment type="caution">
    <text evidence="2">The sequence shown here is derived from an EMBL/GenBank/DDBJ whole genome shotgun (WGS) entry which is preliminary data.</text>
</comment>